<dbReference type="KEGG" id="dfa:DFA_05167"/>
<feature type="region of interest" description="Disordered" evidence="1">
    <location>
        <begin position="267"/>
        <end position="361"/>
    </location>
</feature>
<dbReference type="AlphaFoldDB" id="F4PNI4"/>
<feature type="compositionally biased region" description="Low complexity" evidence="1">
    <location>
        <begin position="283"/>
        <end position="306"/>
    </location>
</feature>
<dbReference type="OrthoDB" id="118105at2759"/>
<dbReference type="STRING" id="1054147.F4PNI4"/>
<reference evidence="3" key="1">
    <citation type="journal article" date="2011" name="Genome Res.">
        <title>Phylogeny-wide analysis of social amoeba genomes highlights ancient origins for complex intercellular communication.</title>
        <authorList>
            <person name="Heidel A.J."/>
            <person name="Lawal H.M."/>
            <person name="Felder M."/>
            <person name="Schilde C."/>
            <person name="Helps N.R."/>
            <person name="Tunggal B."/>
            <person name="Rivero F."/>
            <person name="John U."/>
            <person name="Schleicher M."/>
            <person name="Eichinger L."/>
            <person name="Platzer M."/>
            <person name="Noegel A.A."/>
            <person name="Schaap P."/>
            <person name="Gloeckner G."/>
        </authorList>
    </citation>
    <scope>NUCLEOTIDE SEQUENCE [LARGE SCALE GENOMIC DNA]</scope>
    <source>
        <strain evidence="3">SH3</strain>
    </source>
</reference>
<feature type="compositionally biased region" description="Polar residues" evidence="1">
    <location>
        <begin position="267"/>
        <end position="282"/>
    </location>
</feature>
<organism evidence="2 3">
    <name type="scientific">Cavenderia fasciculata</name>
    <name type="common">Slime mold</name>
    <name type="synonym">Dictyostelium fasciculatum</name>
    <dbReference type="NCBI Taxonomy" id="261658"/>
    <lineage>
        <taxon>Eukaryota</taxon>
        <taxon>Amoebozoa</taxon>
        <taxon>Evosea</taxon>
        <taxon>Eumycetozoa</taxon>
        <taxon>Dictyostelia</taxon>
        <taxon>Acytosteliales</taxon>
        <taxon>Cavenderiaceae</taxon>
        <taxon>Cavenderia</taxon>
    </lineage>
</organism>
<accession>F4PNI4</accession>
<feature type="compositionally biased region" description="Acidic residues" evidence="1">
    <location>
        <begin position="313"/>
        <end position="324"/>
    </location>
</feature>
<feature type="compositionally biased region" description="Basic and acidic residues" evidence="1">
    <location>
        <begin position="79"/>
        <end position="92"/>
    </location>
</feature>
<dbReference type="EMBL" id="GL883008">
    <property type="protein sequence ID" value="EGG23037.1"/>
    <property type="molecule type" value="Genomic_DNA"/>
</dbReference>
<gene>
    <name evidence="2" type="ORF">DFA_05167</name>
</gene>
<evidence type="ECO:0000313" key="3">
    <source>
        <dbReference type="Proteomes" id="UP000007797"/>
    </source>
</evidence>
<evidence type="ECO:0000256" key="1">
    <source>
        <dbReference type="SAM" id="MobiDB-lite"/>
    </source>
</evidence>
<dbReference type="RefSeq" id="XP_004360888.1">
    <property type="nucleotide sequence ID" value="XM_004360831.1"/>
</dbReference>
<proteinExistence type="predicted"/>
<dbReference type="GeneID" id="14874848"/>
<keyword evidence="3" id="KW-1185">Reference proteome</keyword>
<name>F4PNI4_CACFS</name>
<protein>
    <submittedName>
        <fullName evidence="2">Uncharacterized protein</fullName>
    </submittedName>
</protein>
<sequence length="361" mass="41780">MYKSSTASAASAAATTMFESLKKGVALFRSIYKGGIEAEYDDNNQLDDNHLLDDNPLLDGNAILDDEDLEDDAFVEPEYQRSHTPVPEKEVEYSQQQQQPPLKPRTNYKEDDLQEEFEWFKETFDAHMELFKKFEAKESIEAIESPEELEIHQKFNRFLQTRLIYVHKLNNKKKKQPESVGRIPLFNNLTDLDKRASKSYYFVQDTTIFECKCANKGNCTACKCKLYNNGCTSQCKCPCRDLFKEKWTILNNTNSEELSNRITYEMDSSNASARSKNIDQPLTPSQSKESQPPPSSSSTTTTTYSTSRRRYNEEEDDDNDEEKEADTPRRKKKQKKNQRKSQPVTIIDEDNEQFQHPISVT</sequence>
<evidence type="ECO:0000313" key="2">
    <source>
        <dbReference type="EMBL" id="EGG23037.1"/>
    </source>
</evidence>
<feature type="region of interest" description="Disordered" evidence="1">
    <location>
        <begin position="79"/>
        <end position="107"/>
    </location>
</feature>
<dbReference type="Proteomes" id="UP000007797">
    <property type="component" value="Unassembled WGS sequence"/>
</dbReference>
<feature type="compositionally biased region" description="Basic residues" evidence="1">
    <location>
        <begin position="329"/>
        <end position="339"/>
    </location>
</feature>